<accession>A0ABQ5KJ71</accession>
<evidence type="ECO:0000313" key="3">
    <source>
        <dbReference type="Proteomes" id="UP001057375"/>
    </source>
</evidence>
<protein>
    <submittedName>
        <fullName evidence="2">Uncharacterized protein</fullName>
    </submittedName>
</protein>
<keyword evidence="3" id="KW-1185">Reference proteome</keyword>
<feature type="non-terminal residue" evidence="2">
    <location>
        <position position="80"/>
    </location>
</feature>
<dbReference type="EMBL" id="BQXS01002060">
    <property type="protein sequence ID" value="GKT31349.1"/>
    <property type="molecule type" value="Genomic_DNA"/>
</dbReference>
<organism evidence="2 3">
    <name type="scientific">Aduncisulcus paluster</name>
    <dbReference type="NCBI Taxonomy" id="2918883"/>
    <lineage>
        <taxon>Eukaryota</taxon>
        <taxon>Metamonada</taxon>
        <taxon>Carpediemonas-like organisms</taxon>
        <taxon>Aduncisulcus</taxon>
    </lineage>
</organism>
<evidence type="ECO:0000256" key="1">
    <source>
        <dbReference type="SAM" id="MobiDB-lite"/>
    </source>
</evidence>
<dbReference type="Proteomes" id="UP001057375">
    <property type="component" value="Unassembled WGS sequence"/>
</dbReference>
<name>A0ABQ5KJ71_9EUKA</name>
<reference evidence="2" key="1">
    <citation type="submission" date="2022-03" db="EMBL/GenBank/DDBJ databases">
        <title>Draft genome sequence of Aduncisulcus paluster, a free-living microaerophilic Fornicata.</title>
        <authorList>
            <person name="Yuyama I."/>
            <person name="Kume K."/>
            <person name="Tamura T."/>
            <person name="Inagaki Y."/>
            <person name="Hashimoto T."/>
        </authorList>
    </citation>
    <scope>NUCLEOTIDE SEQUENCE</scope>
    <source>
        <strain evidence="2">NY0171</strain>
    </source>
</reference>
<evidence type="ECO:0000313" key="2">
    <source>
        <dbReference type="EMBL" id="GKT31349.1"/>
    </source>
</evidence>
<sequence>MSRKPFSKAVRSSPSESELLDPSASSIMHLLLLMPSVCVGANLSIKSWLIRFKDDPVSTNAGVRTEAARSVVQTERSKYG</sequence>
<proteinExistence type="predicted"/>
<feature type="region of interest" description="Disordered" evidence="1">
    <location>
        <begin position="1"/>
        <end position="20"/>
    </location>
</feature>
<gene>
    <name evidence="2" type="ORF">ADUPG1_001987</name>
</gene>
<comment type="caution">
    <text evidence="2">The sequence shown here is derived from an EMBL/GenBank/DDBJ whole genome shotgun (WGS) entry which is preliminary data.</text>
</comment>